<evidence type="ECO:0000313" key="3">
    <source>
        <dbReference type="EMBL" id="SKA69088.1"/>
    </source>
</evidence>
<dbReference type="InterPro" id="IPR050764">
    <property type="entry name" value="CbbQ/NirQ/NorQ/GpvN"/>
</dbReference>
<dbReference type="RefSeq" id="WP_078766617.1">
    <property type="nucleotide sequence ID" value="NZ_FUXZ01000010.1"/>
</dbReference>
<dbReference type="STRING" id="39495.SAMN02745111_01769"/>
<evidence type="ECO:0000259" key="1">
    <source>
        <dbReference type="Pfam" id="PF07726"/>
    </source>
</evidence>
<feature type="domain" description="ATPase AAA-3" evidence="1">
    <location>
        <begin position="37"/>
        <end position="167"/>
    </location>
</feature>
<reference evidence="3 4" key="1">
    <citation type="submission" date="2017-02" db="EMBL/GenBank/DDBJ databases">
        <authorList>
            <person name="Peterson S.W."/>
        </authorList>
    </citation>
    <scope>NUCLEOTIDE SEQUENCE [LARGE SCALE GENOMIC DNA]</scope>
    <source>
        <strain evidence="3 4">ATCC 35992</strain>
    </source>
</reference>
<dbReference type="Pfam" id="PF17863">
    <property type="entry name" value="AAA_lid_2"/>
    <property type="match status" value="1"/>
</dbReference>
<dbReference type="EMBL" id="FUXZ01000010">
    <property type="protein sequence ID" value="SKA69088.1"/>
    <property type="molecule type" value="Genomic_DNA"/>
</dbReference>
<proteinExistence type="predicted"/>
<dbReference type="Pfam" id="PF07726">
    <property type="entry name" value="AAA_3"/>
    <property type="match status" value="1"/>
</dbReference>
<name>A0A1T4VWB2_9FIRM</name>
<evidence type="ECO:0000313" key="4">
    <source>
        <dbReference type="Proteomes" id="UP000190814"/>
    </source>
</evidence>
<dbReference type="InterPro" id="IPR011703">
    <property type="entry name" value="ATPase_AAA-3"/>
</dbReference>
<dbReference type="Proteomes" id="UP000190814">
    <property type="component" value="Unassembled WGS sequence"/>
</dbReference>
<dbReference type="PANTHER" id="PTHR42759">
    <property type="entry name" value="MOXR FAMILY PROTEIN"/>
    <property type="match status" value="1"/>
</dbReference>
<dbReference type="PANTHER" id="PTHR42759:SF5">
    <property type="entry name" value="METHANOL DEHYDROGENASE REGULATOR"/>
    <property type="match status" value="1"/>
</dbReference>
<dbReference type="Gene3D" id="1.10.8.80">
    <property type="entry name" value="Magnesium chelatase subunit I, C-Terminal domain"/>
    <property type="match status" value="1"/>
</dbReference>
<evidence type="ECO:0000259" key="2">
    <source>
        <dbReference type="Pfam" id="PF17863"/>
    </source>
</evidence>
<protein>
    <submittedName>
        <fullName evidence="3">MoxR-like ATPase</fullName>
    </submittedName>
</protein>
<accession>A0A1T4VWB2</accession>
<gene>
    <name evidence="3" type="ORF">SAMN02745111_01769</name>
</gene>
<dbReference type="GO" id="GO:0005524">
    <property type="term" value="F:ATP binding"/>
    <property type="evidence" value="ECO:0007669"/>
    <property type="project" value="InterPro"/>
</dbReference>
<dbReference type="InterPro" id="IPR027417">
    <property type="entry name" value="P-loop_NTPase"/>
</dbReference>
<dbReference type="PIRSF" id="PIRSF002849">
    <property type="entry name" value="AAA_ATPase_chaperone_MoxR_prd"/>
    <property type="match status" value="1"/>
</dbReference>
<dbReference type="OrthoDB" id="9808397at2"/>
<organism evidence="3 4">
    <name type="scientific">Eubacterium uniforme</name>
    <dbReference type="NCBI Taxonomy" id="39495"/>
    <lineage>
        <taxon>Bacteria</taxon>
        <taxon>Bacillati</taxon>
        <taxon>Bacillota</taxon>
        <taxon>Clostridia</taxon>
        <taxon>Eubacteriales</taxon>
        <taxon>Eubacteriaceae</taxon>
        <taxon>Eubacterium</taxon>
    </lineage>
</organism>
<dbReference type="SUPFAM" id="SSF52540">
    <property type="entry name" value="P-loop containing nucleoside triphosphate hydrolases"/>
    <property type="match status" value="1"/>
</dbReference>
<dbReference type="GO" id="GO:0016887">
    <property type="term" value="F:ATP hydrolysis activity"/>
    <property type="evidence" value="ECO:0007669"/>
    <property type="project" value="InterPro"/>
</dbReference>
<feature type="domain" description="ChlI/MoxR AAA lid" evidence="2">
    <location>
        <begin position="230"/>
        <end position="285"/>
    </location>
</feature>
<sequence length="312" mass="34476">MNGYEVAHEIIKEVNKVIIGKEEVVKKVLTCFLAGGHILIDDIPGVGKTTMAIAFAKAMNLEQNRIQFTSDVMPSDVVGFTIFDQAENEFKYKPGVIFCNLLLADEINRTSAKTQSALLEAMEEKKVTVDGVSYKLNNPFMVIATQNPEGSVGTHMLPESQLDRFMIRLSIGYPKVDDEISMLKTKEAGNSLDNVVSITDPQTFANMQKEVSEVFIHDRVYKYMVDIVSATRKNNDIKLGASPRGSVALAAMSRAYAYLEGRNYVIPDDVIAVVHDTLGHRLVMNMVGGREIKSRDAIDRIISQVIAPVSEG</sequence>
<keyword evidence="4" id="KW-1185">Reference proteome</keyword>
<dbReference type="AlphaFoldDB" id="A0A1T4VWB2"/>
<dbReference type="InterPro" id="IPR041628">
    <property type="entry name" value="ChlI/MoxR_AAA_lid"/>
</dbReference>
<dbReference type="Gene3D" id="3.40.50.300">
    <property type="entry name" value="P-loop containing nucleotide triphosphate hydrolases"/>
    <property type="match status" value="1"/>
</dbReference>